<dbReference type="OrthoDB" id="41724at2"/>
<dbReference type="EMBL" id="QCXX01000004">
    <property type="protein sequence ID" value="PUV23560.1"/>
    <property type="molecule type" value="Genomic_DNA"/>
</dbReference>
<dbReference type="PANTHER" id="PTHR43752:SF2">
    <property type="entry name" value="BNR_ASP-BOX REPEAT FAMILY PROTEIN"/>
    <property type="match status" value="1"/>
</dbReference>
<dbReference type="PANTHER" id="PTHR43752">
    <property type="entry name" value="BNR/ASP-BOX REPEAT FAMILY PROTEIN"/>
    <property type="match status" value="1"/>
</dbReference>
<evidence type="ECO:0000256" key="1">
    <source>
        <dbReference type="SAM" id="SignalP"/>
    </source>
</evidence>
<evidence type="ECO:0000313" key="3">
    <source>
        <dbReference type="EMBL" id="PUV23560.1"/>
    </source>
</evidence>
<feature type="domain" description="Sialidase" evidence="2">
    <location>
        <begin position="60"/>
        <end position="333"/>
    </location>
</feature>
<accession>A0A363NS63</accession>
<dbReference type="InterPro" id="IPR036278">
    <property type="entry name" value="Sialidase_sf"/>
</dbReference>
<dbReference type="Gene3D" id="2.120.10.10">
    <property type="match status" value="1"/>
</dbReference>
<keyword evidence="1" id="KW-0732">Signal</keyword>
<feature type="chain" id="PRO_5016841671" evidence="1">
    <location>
        <begin position="22"/>
        <end position="382"/>
    </location>
</feature>
<dbReference type="Pfam" id="PF13088">
    <property type="entry name" value="BNR_2"/>
    <property type="match status" value="1"/>
</dbReference>
<keyword evidence="4" id="KW-1185">Reference proteome</keyword>
<gene>
    <name evidence="3" type="ORF">DCO56_16770</name>
</gene>
<dbReference type="AlphaFoldDB" id="A0A363NS63"/>
<dbReference type="CDD" id="cd15482">
    <property type="entry name" value="Sialidase_non-viral"/>
    <property type="match status" value="1"/>
</dbReference>
<protein>
    <submittedName>
        <fullName evidence="3">Sialidase</fullName>
    </submittedName>
</protein>
<sequence>MKIKIKLATALLFLCTLNSYGQNPTLKEWQKGVIKDEFIYDTASFPSCHSATMAETDKGLVYAFFGGTKERHPDVEIYVSRLENGNWLAPVSAADGVQPDGKRLPTWNPVLYQVPGGELLLFYKIGPKPSEWWGMLKRSNDGGKTWSAAERLPDGFIGPVKNKPVLLQNGTLLSPSSTEGNGWNVHFEASSDFGKTWRKIGPIARGTDNLDAIQPSILDHGNGQLQILARTRNRAVVTSWSKDWGEHWTPLEKTTLPNNNSGTDAVTLKDGRHVLVYNHVLPEGNLAKGARTPLNVAFSKDGKQWQAALILEDSPISQYSYPAVIQTKDGLLHFGYTWRRKKMKHVVVDPKKVKLIPIEDGIWPTKKGYKKPDPNAYVKEED</sequence>
<dbReference type="SUPFAM" id="SSF50939">
    <property type="entry name" value="Sialidases"/>
    <property type="match status" value="1"/>
</dbReference>
<dbReference type="InterPro" id="IPR011040">
    <property type="entry name" value="Sialidase"/>
</dbReference>
<dbReference type="Proteomes" id="UP000250831">
    <property type="component" value="Unassembled WGS sequence"/>
</dbReference>
<evidence type="ECO:0000259" key="2">
    <source>
        <dbReference type="Pfam" id="PF13088"/>
    </source>
</evidence>
<proteinExistence type="predicted"/>
<organism evidence="3 4">
    <name type="scientific">Sphingobacterium athyrii</name>
    <dbReference type="NCBI Taxonomy" id="2152717"/>
    <lineage>
        <taxon>Bacteria</taxon>
        <taxon>Pseudomonadati</taxon>
        <taxon>Bacteroidota</taxon>
        <taxon>Sphingobacteriia</taxon>
        <taxon>Sphingobacteriales</taxon>
        <taxon>Sphingobacteriaceae</taxon>
        <taxon>Sphingobacterium</taxon>
    </lineage>
</organism>
<evidence type="ECO:0000313" key="4">
    <source>
        <dbReference type="Proteomes" id="UP000250831"/>
    </source>
</evidence>
<feature type="signal peptide" evidence="1">
    <location>
        <begin position="1"/>
        <end position="21"/>
    </location>
</feature>
<name>A0A363NS63_9SPHI</name>
<dbReference type="RefSeq" id="WP_108634903.1">
    <property type="nucleotide sequence ID" value="NZ_DAMCKI010000007.1"/>
</dbReference>
<comment type="caution">
    <text evidence="3">The sequence shown here is derived from an EMBL/GenBank/DDBJ whole genome shotgun (WGS) entry which is preliminary data.</text>
</comment>
<reference evidence="3 4" key="1">
    <citation type="submission" date="2018-04" db="EMBL/GenBank/DDBJ databases">
        <title>Sphingobacterium sp. M46 Genome.</title>
        <authorList>
            <person name="Cheng J."/>
            <person name="Li Y."/>
        </authorList>
    </citation>
    <scope>NUCLEOTIDE SEQUENCE [LARGE SCALE GENOMIC DNA]</scope>
    <source>
        <strain evidence="3 4">M46</strain>
    </source>
</reference>